<dbReference type="PANTHER" id="PTHR43806">
    <property type="entry name" value="PEPTIDASE S8"/>
    <property type="match status" value="1"/>
</dbReference>
<dbReference type="RefSeq" id="WP_379583333.1">
    <property type="nucleotide sequence ID" value="NZ_JBHUFV010000105.1"/>
</dbReference>
<dbReference type="InterPro" id="IPR050131">
    <property type="entry name" value="Peptidase_S8_subtilisin-like"/>
</dbReference>
<feature type="transmembrane region" description="Helical" evidence="6">
    <location>
        <begin position="358"/>
        <end position="381"/>
    </location>
</feature>
<keyword evidence="10" id="KW-1185">Reference proteome</keyword>
<evidence type="ECO:0000256" key="4">
    <source>
        <dbReference type="ARBA" id="ARBA00022825"/>
    </source>
</evidence>
<dbReference type="InterPro" id="IPR000209">
    <property type="entry name" value="Peptidase_S8/S53_dom"/>
</dbReference>
<comment type="caution">
    <text evidence="9">The sequence shown here is derived from an EMBL/GenBank/DDBJ whole genome shotgun (WGS) entry which is preliminary data.</text>
</comment>
<feature type="domain" description="Peptidase S8/S53" evidence="8">
    <location>
        <begin position="45"/>
        <end position="312"/>
    </location>
</feature>
<evidence type="ECO:0000313" key="9">
    <source>
        <dbReference type="EMBL" id="MFD1940282.1"/>
    </source>
</evidence>
<evidence type="ECO:0000256" key="5">
    <source>
        <dbReference type="PROSITE-ProRule" id="PRU01240"/>
    </source>
</evidence>
<keyword evidence="2 5" id="KW-0645">Protease</keyword>
<dbReference type="InterPro" id="IPR036852">
    <property type="entry name" value="Peptidase_S8/S53_dom_sf"/>
</dbReference>
<keyword evidence="3 5" id="KW-0378">Hydrolase</keyword>
<evidence type="ECO:0000256" key="2">
    <source>
        <dbReference type="ARBA" id="ARBA00022670"/>
    </source>
</evidence>
<reference evidence="10" key="1">
    <citation type="journal article" date="2019" name="Int. J. Syst. Evol. Microbiol.">
        <title>The Global Catalogue of Microorganisms (GCM) 10K type strain sequencing project: providing services to taxonomists for standard genome sequencing and annotation.</title>
        <authorList>
            <consortium name="The Broad Institute Genomics Platform"/>
            <consortium name="The Broad Institute Genome Sequencing Center for Infectious Disease"/>
            <person name="Wu L."/>
            <person name="Ma J."/>
        </authorList>
    </citation>
    <scope>NUCLEOTIDE SEQUENCE [LARGE SCALE GENOMIC DNA]</scope>
    <source>
        <strain evidence="10">ICMP 6774ER</strain>
    </source>
</reference>
<feature type="active site" description="Charge relay system" evidence="5">
    <location>
        <position position="54"/>
    </location>
</feature>
<dbReference type="PANTHER" id="PTHR43806:SF11">
    <property type="entry name" value="CEREVISIN-RELATED"/>
    <property type="match status" value="1"/>
</dbReference>
<evidence type="ECO:0000259" key="8">
    <source>
        <dbReference type="Pfam" id="PF00082"/>
    </source>
</evidence>
<protein>
    <submittedName>
        <fullName evidence="9">S8 family serine peptidase</fullName>
    </submittedName>
</protein>
<evidence type="ECO:0000256" key="1">
    <source>
        <dbReference type="ARBA" id="ARBA00011073"/>
    </source>
</evidence>
<gene>
    <name evidence="9" type="ORF">ACFSKW_53365</name>
</gene>
<sequence length="388" mass="39343">MLSVARSLLAAALVLYGTAAPPEREQQRWVLTAINAEQAWTASKGAGVTVAVIDSAVAPRTPGLEGRVTVAPDMTSTTFDRAGAVPGEHGTAMAGLIAASGDKGGFIGVAPQARILSVPITVDETLTGGAIPPQEDLLSSRESPLARAIRYSVNNGAKVVSMSIGTYGVQKSEREAVAYALDRGVVLVAAVGNDGQTAYTKANSTSYWSFPAGYPGVIGVAAVDRQGRRAAFSSDNLSVMVAAPGVDVPVVKMSGALGSSKGTSVATALVAGVTALIKSKYPNLAPDKVALAITGSARARPSAGYDDKIGFGVVDAAAALDRAGELAGQQRGVAVPENKHFGAGEKAPLPSPPGPSPWRMWLFGGGVLIGLVAFGAAVTLLSQRNKGG</sequence>
<dbReference type="Pfam" id="PF00082">
    <property type="entry name" value="Peptidase_S8"/>
    <property type="match status" value="1"/>
</dbReference>
<dbReference type="PROSITE" id="PS51892">
    <property type="entry name" value="SUBTILASE"/>
    <property type="match status" value="1"/>
</dbReference>
<evidence type="ECO:0000256" key="3">
    <source>
        <dbReference type="ARBA" id="ARBA00022801"/>
    </source>
</evidence>
<keyword evidence="6" id="KW-0812">Transmembrane</keyword>
<dbReference type="InterPro" id="IPR015500">
    <property type="entry name" value="Peptidase_S8_subtilisin-rel"/>
</dbReference>
<feature type="active site" description="Charge relay system" evidence="5">
    <location>
        <position position="264"/>
    </location>
</feature>
<organism evidence="9 10">
    <name type="scientific">Nonomuraea mangrovi</name>
    <dbReference type="NCBI Taxonomy" id="2316207"/>
    <lineage>
        <taxon>Bacteria</taxon>
        <taxon>Bacillati</taxon>
        <taxon>Actinomycetota</taxon>
        <taxon>Actinomycetes</taxon>
        <taxon>Streptosporangiales</taxon>
        <taxon>Streptosporangiaceae</taxon>
        <taxon>Nonomuraea</taxon>
    </lineage>
</organism>
<feature type="chain" id="PRO_5046126198" evidence="7">
    <location>
        <begin position="20"/>
        <end position="388"/>
    </location>
</feature>
<keyword evidence="7" id="KW-0732">Signal</keyword>
<keyword evidence="6" id="KW-1133">Transmembrane helix</keyword>
<feature type="active site" description="Charge relay system" evidence="5">
    <location>
        <position position="89"/>
    </location>
</feature>
<keyword evidence="6" id="KW-0472">Membrane</keyword>
<keyword evidence="4 5" id="KW-0720">Serine protease</keyword>
<evidence type="ECO:0000313" key="10">
    <source>
        <dbReference type="Proteomes" id="UP001597368"/>
    </source>
</evidence>
<proteinExistence type="inferred from homology"/>
<name>A0ABW4TGQ2_9ACTN</name>
<evidence type="ECO:0000256" key="6">
    <source>
        <dbReference type="SAM" id="Phobius"/>
    </source>
</evidence>
<dbReference type="PRINTS" id="PR00723">
    <property type="entry name" value="SUBTILISIN"/>
</dbReference>
<comment type="similarity">
    <text evidence="1 5">Belongs to the peptidase S8 family.</text>
</comment>
<dbReference type="Proteomes" id="UP001597368">
    <property type="component" value="Unassembled WGS sequence"/>
</dbReference>
<feature type="signal peptide" evidence="7">
    <location>
        <begin position="1"/>
        <end position="19"/>
    </location>
</feature>
<dbReference type="SUPFAM" id="SSF52743">
    <property type="entry name" value="Subtilisin-like"/>
    <property type="match status" value="1"/>
</dbReference>
<accession>A0ABW4TGQ2</accession>
<dbReference type="Gene3D" id="3.40.50.200">
    <property type="entry name" value="Peptidase S8/S53 domain"/>
    <property type="match status" value="1"/>
</dbReference>
<evidence type="ECO:0000256" key="7">
    <source>
        <dbReference type="SAM" id="SignalP"/>
    </source>
</evidence>
<dbReference type="EMBL" id="JBHUFV010000105">
    <property type="protein sequence ID" value="MFD1940282.1"/>
    <property type="molecule type" value="Genomic_DNA"/>
</dbReference>